<dbReference type="EMBL" id="CP034412">
    <property type="protein sequence ID" value="QCY47414.1"/>
    <property type="molecule type" value="Genomic_DNA"/>
</dbReference>
<dbReference type="PROSITE" id="PS50949">
    <property type="entry name" value="HTH_GNTR"/>
    <property type="match status" value="1"/>
</dbReference>
<dbReference type="AlphaFoldDB" id="A0A5B7WVX1"/>
<keyword evidence="1" id="KW-0805">Transcription regulation</keyword>
<dbReference type="GO" id="GO:0003700">
    <property type="term" value="F:DNA-binding transcription factor activity"/>
    <property type="evidence" value="ECO:0007669"/>
    <property type="project" value="InterPro"/>
</dbReference>
<evidence type="ECO:0000256" key="1">
    <source>
        <dbReference type="ARBA" id="ARBA00023015"/>
    </source>
</evidence>
<dbReference type="SUPFAM" id="SSF46785">
    <property type="entry name" value="Winged helix' DNA-binding domain"/>
    <property type="match status" value="1"/>
</dbReference>
<dbReference type="PANTHER" id="PTHR38445:SF9">
    <property type="entry name" value="HTH-TYPE TRANSCRIPTIONAL REPRESSOR YTRA"/>
    <property type="match status" value="1"/>
</dbReference>
<evidence type="ECO:0000256" key="3">
    <source>
        <dbReference type="ARBA" id="ARBA00023163"/>
    </source>
</evidence>
<keyword evidence="6" id="KW-1185">Reference proteome</keyword>
<accession>A0A5B7WVX1</accession>
<dbReference type="SMART" id="SM00345">
    <property type="entry name" value="HTH_GNTR"/>
    <property type="match status" value="1"/>
</dbReference>
<dbReference type="GO" id="GO:0003677">
    <property type="term" value="F:DNA binding"/>
    <property type="evidence" value="ECO:0007669"/>
    <property type="project" value="UniProtKB-KW"/>
</dbReference>
<evidence type="ECO:0000313" key="5">
    <source>
        <dbReference type="EMBL" id="QCY47414.1"/>
    </source>
</evidence>
<dbReference type="Proteomes" id="UP000307000">
    <property type="component" value="Chromosome"/>
</dbReference>
<gene>
    <name evidence="5" type="ORF">GcLGCM259_1690</name>
</gene>
<organism evidence="5 6">
    <name type="scientific">Glutamicibacter creatinolyticus</name>
    <dbReference type="NCBI Taxonomy" id="162496"/>
    <lineage>
        <taxon>Bacteria</taxon>
        <taxon>Bacillati</taxon>
        <taxon>Actinomycetota</taxon>
        <taxon>Actinomycetes</taxon>
        <taxon>Micrococcales</taxon>
        <taxon>Micrococcaceae</taxon>
        <taxon>Glutamicibacter</taxon>
    </lineage>
</organism>
<sequence length="131" mass="13923">MEVTAAMDSLGFITIDAQDPTAPYQQVREQILAAIAGGKLAPGTKLPSVRALAEQLSLATNTVAKVYKELEAQGAVVTRGRHGTIVQASAERGVQEVTDAAADLARACQLWNVTEDKAIQYLRAAFSSLPR</sequence>
<dbReference type="InterPro" id="IPR036390">
    <property type="entry name" value="WH_DNA-bd_sf"/>
</dbReference>
<dbReference type="PANTHER" id="PTHR38445">
    <property type="entry name" value="HTH-TYPE TRANSCRIPTIONAL REPRESSOR YTRA"/>
    <property type="match status" value="1"/>
</dbReference>
<feature type="domain" description="HTH gntR-type" evidence="4">
    <location>
        <begin position="21"/>
        <end position="89"/>
    </location>
</feature>
<dbReference type="Pfam" id="PF00392">
    <property type="entry name" value="GntR"/>
    <property type="match status" value="1"/>
</dbReference>
<evidence type="ECO:0000313" key="6">
    <source>
        <dbReference type="Proteomes" id="UP000307000"/>
    </source>
</evidence>
<dbReference type="InterPro" id="IPR000524">
    <property type="entry name" value="Tscrpt_reg_HTH_GntR"/>
</dbReference>
<evidence type="ECO:0000259" key="4">
    <source>
        <dbReference type="PROSITE" id="PS50949"/>
    </source>
</evidence>
<keyword evidence="3" id="KW-0804">Transcription</keyword>
<dbReference type="RefSeq" id="WP_246049495.1">
    <property type="nucleotide sequence ID" value="NZ_CP034412.1"/>
</dbReference>
<dbReference type="Gene3D" id="1.10.10.10">
    <property type="entry name" value="Winged helix-like DNA-binding domain superfamily/Winged helix DNA-binding domain"/>
    <property type="match status" value="1"/>
</dbReference>
<name>A0A5B7WVX1_9MICC</name>
<evidence type="ECO:0000256" key="2">
    <source>
        <dbReference type="ARBA" id="ARBA00023125"/>
    </source>
</evidence>
<dbReference type="CDD" id="cd07377">
    <property type="entry name" value="WHTH_GntR"/>
    <property type="match status" value="1"/>
</dbReference>
<proteinExistence type="predicted"/>
<protein>
    <submittedName>
        <fullName evidence="5">HTH-type transcriptional repressor YtrA</fullName>
    </submittedName>
</protein>
<keyword evidence="2" id="KW-0238">DNA-binding</keyword>
<reference evidence="5 6" key="1">
    <citation type="submission" date="2018-12" db="EMBL/GenBank/DDBJ databases">
        <title>Complete Genome Sequence of Glutamicibacter creatinolyticus strain LGCM259,isolated from an abscess of a 12-year-old mare in Italy.</title>
        <authorList>
            <person name="Santos R.G."/>
            <person name="Silva A.L."/>
            <person name="Seyffert N."/>
            <person name="Castro T.L.P."/>
            <person name="Attili A.R."/>
            <person name="Rifici C."/>
            <person name="Mazzullo G."/>
            <person name="Brenig B."/>
            <person name="Venanzi F."/>
            <person name="Azevedo V."/>
        </authorList>
    </citation>
    <scope>NUCLEOTIDE SEQUENCE [LARGE SCALE GENOMIC DNA]</scope>
    <source>
        <strain evidence="5 6">LGCM 259</strain>
    </source>
</reference>
<dbReference type="KEGG" id="gcr:GcLGCM259_1690"/>
<dbReference type="InterPro" id="IPR036388">
    <property type="entry name" value="WH-like_DNA-bd_sf"/>
</dbReference>